<dbReference type="EMBL" id="JAHLJV010000170">
    <property type="protein sequence ID" value="KAK1566020.1"/>
    <property type="molecule type" value="Genomic_DNA"/>
</dbReference>
<accession>A0AAD8PKS7</accession>
<dbReference type="RefSeq" id="XP_060407258.1">
    <property type="nucleotide sequence ID" value="XM_060559413.1"/>
</dbReference>
<sequence>MKFFSFLILSSLSITSVTAGGHFYCRCLNGLSYAASATRETCAEIEGAYMVSRSGINECKLSRLLPRQTLFKRLCEGHDYATHGECQWRK</sequence>
<feature type="signal peptide" evidence="1">
    <location>
        <begin position="1"/>
        <end position="19"/>
    </location>
</feature>
<evidence type="ECO:0000313" key="3">
    <source>
        <dbReference type="Proteomes" id="UP001230504"/>
    </source>
</evidence>
<reference evidence="2" key="1">
    <citation type="submission" date="2021-06" db="EMBL/GenBank/DDBJ databases">
        <title>Comparative genomics, transcriptomics and evolutionary studies reveal genomic signatures of adaptation to plant cell wall in hemibiotrophic fungi.</title>
        <authorList>
            <consortium name="DOE Joint Genome Institute"/>
            <person name="Baroncelli R."/>
            <person name="Diaz J.F."/>
            <person name="Benocci T."/>
            <person name="Peng M."/>
            <person name="Battaglia E."/>
            <person name="Haridas S."/>
            <person name="Andreopoulos W."/>
            <person name="Labutti K."/>
            <person name="Pangilinan J."/>
            <person name="Floch G.L."/>
            <person name="Makela M.R."/>
            <person name="Henrissat B."/>
            <person name="Grigoriev I.V."/>
            <person name="Crouch J.A."/>
            <person name="De Vries R.P."/>
            <person name="Sukno S.A."/>
            <person name="Thon M.R."/>
        </authorList>
    </citation>
    <scope>NUCLEOTIDE SEQUENCE</scope>
    <source>
        <strain evidence="2">CBS 125086</strain>
    </source>
</reference>
<dbReference type="GeneID" id="85443653"/>
<dbReference type="AlphaFoldDB" id="A0AAD8PKS7"/>
<protein>
    <recommendedName>
        <fullName evidence="4">Cyanovirin-N domain-containing protein</fullName>
    </recommendedName>
</protein>
<gene>
    <name evidence="2" type="ORF">LY79DRAFT_572949</name>
</gene>
<name>A0AAD8PKS7_9PEZI</name>
<comment type="caution">
    <text evidence="2">The sequence shown here is derived from an EMBL/GenBank/DDBJ whole genome shotgun (WGS) entry which is preliminary data.</text>
</comment>
<evidence type="ECO:0000256" key="1">
    <source>
        <dbReference type="SAM" id="SignalP"/>
    </source>
</evidence>
<organism evidence="2 3">
    <name type="scientific">Colletotrichum navitas</name>
    <dbReference type="NCBI Taxonomy" id="681940"/>
    <lineage>
        <taxon>Eukaryota</taxon>
        <taxon>Fungi</taxon>
        <taxon>Dikarya</taxon>
        <taxon>Ascomycota</taxon>
        <taxon>Pezizomycotina</taxon>
        <taxon>Sordariomycetes</taxon>
        <taxon>Hypocreomycetidae</taxon>
        <taxon>Glomerellales</taxon>
        <taxon>Glomerellaceae</taxon>
        <taxon>Colletotrichum</taxon>
        <taxon>Colletotrichum graminicola species complex</taxon>
    </lineage>
</organism>
<evidence type="ECO:0000313" key="2">
    <source>
        <dbReference type="EMBL" id="KAK1566020.1"/>
    </source>
</evidence>
<dbReference type="Proteomes" id="UP001230504">
    <property type="component" value="Unassembled WGS sequence"/>
</dbReference>
<keyword evidence="1" id="KW-0732">Signal</keyword>
<feature type="chain" id="PRO_5042134059" description="Cyanovirin-N domain-containing protein" evidence="1">
    <location>
        <begin position="20"/>
        <end position="90"/>
    </location>
</feature>
<proteinExistence type="predicted"/>
<keyword evidence="3" id="KW-1185">Reference proteome</keyword>
<evidence type="ECO:0008006" key="4">
    <source>
        <dbReference type="Google" id="ProtNLM"/>
    </source>
</evidence>